<protein>
    <submittedName>
        <fullName evidence="2">Uncharacterized protein</fullName>
    </submittedName>
</protein>
<organism evidence="2 3">
    <name type="scientific">Pseudo-nitzschia multistriata</name>
    <dbReference type="NCBI Taxonomy" id="183589"/>
    <lineage>
        <taxon>Eukaryota</taxon>
        <taxon>Sar</taxon>
        <taxon>Stramenopiles</taxon>
        <taxon>Ochrophyta</taxon>
        <taxon>Bacillariophyta</taxon>
        <taxon>Bacillariophyceae</taxon>
        <taxon>Bacillariophycidae</taxon>
        <taxon>Bacillariales</taxon>
        <taxon>Bacillariaceae</taxon>
        <taxon>Pseudo-nitzschia</taxon>
    </lineage>
</organism>
<name>A0A448ZLK5_9STRA</name>
<evidence type="ECO:0000256" key="1">
    <source>
        <dbReference type="SAM" id="Phobius"/>
    </source>
</evidence>
<reference evidence="2 3" key="1">
    <citation type="submission" date="2019-01" db="EMBL/GenBank/DDBJ databases">
        <authorList>
            <person name="Ferrante I. M."/>
        </authorList>
    </citation>
    <scope>NUCLEOTIDE SEQUENCE [LARGE SCALE GENOMIC DNA]</scope>
    <source>
        <strain evidence="2 3">B856</strain>
    </source>
</reference>
<keyword evidence="1" id="KW-0472">Membrane</keyword>
<keyword evidence="1" id="KW-0812">Transmembrane</keyword>
<sequence length="112" mass="12879">MSRDSPRHVDELLRNAFKVTYQRSNLQRLRYTVRNFATPSFLVVVFVFSHLQVQNKRIVGFNELAAVIVFVCNDLSLTTSESKLDPVCGDVCSCENRDPVQISHDRSMMEIQ</sequence>
<evidence type="ECO:0000313" key="2">
    <source>
        <dbReference type="EMBL" id="VEU42922.1"/>
    </source>
</evidence>
<dbReference type="EMBL" id="CAACVS010000499">
    <property type="protein sequence ID" value="VEU42922.1"/>
    <property type="molecule type" value="Genomic_DNA"/>
</dbReference>
<feature type="transmembrane region" description="Helical" evidence="1">
    <location>
        <begin position="31"/>
        <end position="51"/>
    </location>
</feature>
<gene>
    <name evidence="2" type="ORF">PSNMU_V1.4_AUG-EV-PASAV3_0099210</name>
</gene>
<dbReference type="AlphaFoldDB" id="A0A448ZLK5"/>
<accession>A0A448ZLK5</accession>
<evidence type="ECO:0000313" key="3">
    <source>
        <dbReference type="Proteomes" id="UP000291116"/>
    </source>
</evidence>
<proteinExistence type="predicted"/>
<dbReference type="Proteomes" id="UP000291116">
    <property type="component" value="Unassembled WGS sequence"/>
</dbReference>
<keyword evidence="3" id="KW-1185">Reference proteome</keyword>
<keyword evidence="1" id="KW-1133">Transmembrane helix</keyword>